<feature type="transmembrane region" description="Helical" evidence="1">
    <location>
        <begin position="46"/>
        <end position="66"/>
    </location>
</feature>
<dbReference type="PANTHER" id="PTHR28613:SF9">
    <property type="entry name" value="TRANSMEMBRANE PROTEIN 238"/>
    <property type="match status" value="1"/>
</dbReference>
<dbReference type="Ensembl" id="ENSGMOT00000063899.1">
    <property type="protein sequence ID" value="ENSGMOP00000032689.1"/>
    <property type="gene ID" value="ENSGMOG00000033479.1"/>
</dbReference>
<keyword evidence="1" id="KW-0812">Transmembrane</keyword>
<dbReference type="GeneTree" id="ENSGT00940000162720"/>
<dbReference type="Proteomes" id="UP000694546">
    <property type="component" value="Chromosome 2"/>
</dbReference>
<accession>A0A8C5AIV8</accession>
<feature type="transmembrane region" description="Helical" evidence="1">
    <location>
        <begin position="12"/>
        <end position="34"/>
    </location>
</feature>
<dbReference type="InterPro" id="IPR029365">
    <property type="entry name" value="TMEM238"/>
</dbReference>
<keyword evidence="3" id="KW-1185">Reference proteome</keyword>
<proteinExistence type="predicted"/>
<reference evidence="2" key="2">
    <citation type="submission" date="2025-09" db="UniProtKB">
        <authorList>
            <consortium name="Ensembl"/>
        </authorList>
    </citation>
    <scope>IDENTIFICATION</scope>
</reference>
<dbReference type="Pfam" id="PF15125">
    <property type="entry name" value="TMEM238"/>
    <property type="match status" value="1"/>
</dbReference>
<evidence type="ECO:0000256" key="1">
    <source>
        <dbReference type="SAM" id="Phobius"/>
    </source>
</evidence>
<evidence type="ECO:0000313" key="3">
    <source>
        <dbReference type="Proteomes" id="UP000694546"/>
    </source>
</evidence>
<dbReference type="PANTHER" id="PTHR28613">
    <property type="entry name" value="SI:CH211-232M10.4-RELATED"/>
    <property type="match status" value="1"/>
</dbReference>
<evidence type="ECO:0000313" key="2">
    <source>
        <dbReference type="Ensembl" id="ENSGMOP00000032689.1"/>
    </source>
</evidence>
<organism evidence="2 3">
    <name type="scientific">Gadus morhua</name>
    <name type="common">Atlantic cod</name>
    <dbReference type="NCBI Taxonomy" id="8049"/>
    <lineage>
        <taxon>Eukaryota</taxon>
        <taxon>Metazoa</taxon>
        <taxon>Chordata</taxon>
        <taxon>Craniata</taxon>
        <taxon>Vertebrata</taxon>
        <taxon>Euteleostomi</taxon>
        <taxon>Actinopterygii</taxon>
        <taxon>Neopterygii</taxon>
        <taxon>Teleostei</taxon>
        <taxon>Neoteleostei</taxon>
        <taxon>Acanthomorphata</taxon>
        <taxon>Zeiogadaria</taxon>
        <taxon>Gadariae</taxon>
        <taxon>Gadiformes</taxon>
        <taxon>Gadoidei</taxon>
        <taxon>Gadidae</taxon>
        <taxon>Gadus</taxon>
    </lineage>
</organism>
<sequence length="179" mass="20011">IPHSPAICLEKLGNCACMFWLAIAFDILGMLILLTGVLADVFFYDFLIYAGAIIIFLSLIWWLFWFTGNIEVPSEELEDDIGLPPRKPATEGIKGTVRSLSRRLSHGILHSLRNRTPKSFSEHRAFPRDGQQLGGTSSAASTTLQREHLSTLTIVSTWFHEGPYCTGSDMLFLSFDKCT</sequence>
<reference evidence="2" key="1">
    <citation type="submission" date="2025-08" db="UniProtKB">
        <authorList>
            <consortium name="Ensembl"/>
        </authorList>
    </citation>
    <scope>IDENTIFICATION</scope>
</reference>
<keyword evidence="1" id="KW-1133">Transmembrane helix</keyword>
<dbReference type="AlphaFoldDB" id="A0A8C5AIV8"/>
<protein>
    <submittedName>
        <fullName evidence="2">Si:dkeyp-72e1.6</fullName>
    </submittedName>
</protein>
<keyword evidence="1" id="KW-0472">Membrane</keyword>
<name>A0A8C5AIV8_GADMO</name>